<name>A0A1H9TI42_9ACTN</name>
<gene>
    <name evidence="1" type="ORF">SAMN05443377_12325</name>
</gene>
<organism evidence="1 2">
    <name type="scientific">Propionibacterium cyclohexanicum</name>
    <dbReference type="NCBI Taxonomy" id="64702"/>
    <lineage>
        <taxon>Bacteria</taxon>
        <taxon>Bacillati</taxon>
        <taxon>Actinomycetota</taxon>
        <taxon>Actinomycetes</taxon>
        <taxon>Propionibacteriales</taxon>
        <taxon>Propionibacteriaceae</taxon>
        <taxon>Propionibacterium</taxon>
    </lineage>
</organism>
<evidence type="ECO:0000313" key="2">
    <source>
        <dbReference type="Proteomes" id="UP000198815"/>
    </source>
</evidence>
<protein>
    <submittedName>
        <fullName evidence="1">Uncharacterized protein</fullName>
    </submittedName>
</protein>
<dbReference type="AlphaFoldDB" id="A0A1H9TI42"/>
<sequence>MTKRLLSLLGISGVMIAAVIVHRHRELAHEAELWRAATDPID</sequence>
<dbReference type="NCBIfam" id="NF038356">
    <property type="entry name" value="actino_DLW39"/>
    <property type="match status" value="1"/>
</dbReference>
<dbReference type="Proteomes" id="UP000198815">
    <property type="component" value="Unassembled WGS sequence"/>
</dbReference>
<dbReference type="RefSeq" id="WP_218139302.1">
    <property type="nucleotide sequence ID" value="NZ_FOGZ01000023.1"/>
</dbReference>
<dbReference type="EMBL" id="FOGZ01000023">
    <property type="protein sequence ID" value="SER96654.1"/>
    <property type="molecule type" value="Genomic_DNA"/>
</dbReference>
<dbReference type="InterPro" id="IPR047990">
    <property type="entry name" value="DLW39-like"/>
</dbReference>
<accession>A0A1H9TI42</accession>
<evidence type="ECO:0000313" key="1">
    <source>
        <dbReference type="EMBL" id="SER96654.1"/>
    </source>
</evidence>
<keyword evidence="2" id="KW-1185">Reference proteome</keyword>
<proteinExistence type="predicted"/>
<reference evidence="1 2" key="1">
    <citation type="submission" date="2016-10" db="EMBL/GenBank/DDBJ databases">
        <authorList>
            <person name="de Groot N.N."/>
        </authorList>
    </citation>
    <scope>NUCLEOTIDE SEQUENCE [LARGE SCALE GENOMIC DNA]</scope>
    <source>
        <strain evidence="1 2">DSM 16859</strain>
    </source>
</reference>